<keyword evidence="4" id="KW-1185">Reference proteome</keyword>
<dbReference type="PROSITE" id="PS50853">
    <property type="entry name" value="FN3"/>
    <property type="match status" value="1"/>
</dbReference>
<feature type="transmembrane region" description="Helical" evidence="2">
    <location>
        <begin position="162"/>
        <end position="185"/>
    </location>
</feature>
<dbReference type="InterPro" id="IPR003961">
    <property type="entry name" value="FN3_dom"/>
</dbReference>
<dbReference type="Gene3D" id="2.60.40.10">
    <property type="entry name" value="Immunoglobulins"/>
    <property type="match status" value="1"/>
</dbReference>
<organism evidence="3 4">
    <name type="scientific">Paramuricea clavata</name>
    <name type="common">Red gorgonian</name>
    <name type="synonym">Violescent sea-whip</name>
    <dbReference type="NCBI Taxonomy" id="317549"/>
    <lineage>
        <taxon>Eukaryota</taxon>
        <taxon>Metazoa</taxon>
        <taxon>Cnidaria</taxon>
        <taxon>Anthozoa</taxon>
        <taxon>Octocorallia</taxon>
        <taxon>Malacalcyonacea</taxon>
        <taxon>Plexauridae</taxon>
        <taxon>Paramuricea</taxon>
    </lineage>
</organism>
<sequence>MQPFISFRKLSFANSHPRVRNSNGNIPYLGPPSIPVMPKLILGEDKVTVKWDEVMGSPDYYFVDIKTRSERMWTRSLKQGTTELKFVILSIIPGRIYNVRIVAGNRHGDVEGEVAEVLVPTSKPHTSEKSRTLKTSRSPHETSSSTDKPVLGQISDDIPSTVVVVVSVLLVLFVIVAVIFLALWLKRRSAGNDSRNQP</sequence>
<keyword evidence="2" id="KW-1133">Transmembrane helix</keyword>
<evidence type="ECO:0000256" key="1">
    <source>
        <dbReference type="SAM" id="MobiDB-lite"/>
    </source>
</evidence>
<keyword evidence="2" id="KW-0472">Membrane</keyword>
<dbReference type="EMBL" id="CACRXK020019100">
    <property type="protein sequence ID" value="CAB4033273.1"/>
    <property type="molecule type" value="Genomic_DNA"/>
</dbReference>
<dbReference type="AlphaFoldDB" id="A0A7D9LI86"/>
<protein>
    <submittedName>
        <fullName evidence="3">---NA</fullName>
    </submittedName>
</protein>
<accession>A0A7D9LI86</accession>
<proteinExistence type="predicted"/>
<evidence type="ECO:0000256" key="2">
    <source>
        <dbReference type="SAM" id="Phobius"/>
    </source>
</evidence>
<dbReference type="CDD" id="cd00063">
    <property type="entry name" value="FN3"/>
    <property type="match status" value="1"/>
</dbReference>
<keyword evidence="2" id="KW-0812">Transmembrane</keyword>
<dbReference type="SUPFAM" id="SSF49265">
    <property type="entry name" value="Fibronectin type III"/>
    <property type="match status" value="1"/>
</dbReference>
<dbReference type="InterPro" id="IPR036116">
    <property type="entry name" value="FN3_sf"/>
</dbReference>
<feature type="compositionally biased region" description="Polar residues" evidence="1">
    <location>
        <begin position="133"/>
        <end position="147"/>
    </location>
</feature>
<dbReference type="Proteomes" id="UP001152795">
    <property type="component" value="Unassembled WGS sequence"/>
</dbReference>
<reference evidence="3" key="1">
    <citation type="submission" date="2020-04" db="EMBL/GenBank/DDBJ databases">
        <authorList>
            <person name="Alioto T."/>
            <person name="Alioto T."/>
            <person name="Gomez Garrido J."/>
        </authorList>
    </citation>
    <scope>NUCLEOTIDE SEQUENCE</scope>
    <source>
        <strain evidence="3">A484AB</strain>
    </source>
</reference>
<feature type="region of interest" description="Disordered" evidence="1">
    <location>
        <begin position="122"/>
        <end position="150"/>
    </location>
</feature>
<name>A0A7D9LI86_PARCT</name>
<comment type="caution">
    <text evidence="3">The sequence shown here is derived from an EMBL/GenBank/DDBJ whole genome shotgun (WGS) entry which is preliminary data.</text>
</comment>
<dbReference type="InterPro" id="IPR013783">
    <property type="entry name" value="Ig-like_fold"/>
</dbReference>
<evidence type="ECO:0000313" key="4">
    <source>
        <dbReference type="Proteomes" id="UP001152795"/>
    </source>
</evidence>
<evidence type="ECO:0000313" key="3">
    <source>
        <dbReference type="EMBL" id="CAB4033273.1"/>
    </source>
</evidence>
<gene>
    <name evidence="3" type="ORF">PACLA_8A043797</name>
</gene>